<evidence type="ECO:0000313" key="1">
    <source>
        <dbReference type="EMBL" id="WZN43802.1"/>
    </source>
</evidence>
<name>A0ABZ2YVY8_9BACT</name>
<reference evidence="2" key="1">
    <citation type="submission" date="2024-03" db="EMBL/GenBank/DDBJ databases">
        <title>Chitinophaga horti sp. nov., isolated from garden soil.</title>
        <authorList>
            <person name="Lee D.S."/>
            <person name="Han D.M."/>
            <person name="Baek J.H."/>
            <person name="Choi D.G."/>
            <person name="Jeon J.H."/>
            <person name="Jeon C.O."/>
        </authorList>
    </citation>
    <scope>NUCLEOTIDE SEQUENCE [LARGE SCALE GENOMIC DNA]</scope>
    <source>
        <strain evidence="2">GPA1</strain>
    </source>
</reference>
<organism evidence="1 2">
    <name type="scientific">Chitinophaga pollutisoli</name>
    <dbReference type="NCBI Taxonomy" id="3133966"/>
    <lineage>
        <taxon>Bacteria</taxon>
        <taxon>Pseudomonadati</taxon>
        <taxon>Bacteroidota</taxon>
        <taxon>Chitinophagia</taxon>
        <taxon>Chitinophagales</taxon>
        <taxon>Chitinophagaceae</taxon>
        <taxon>Chitinophaga</taxon>
    </lineage>
</organism>
<proteinExistence type="predicted"/>
<gene>
    <name evidence="1" type="ORF">WJU16_12290</name>
</gene>
<dbReference type="RefSeq" id="WP_341838597.1">
    <property type="nucleotide sequence ID" value="NZ_CP149822.1"/>
</dbReference>
<protein>
    <submittedName>
        <fullName evidence="1">Uncharacterized protein</fullName>
    </submittedName>
</protein>
<keyword evidence="2" id="KW-1185">Reference proteome</keyword>
<dbReference type="EMBL" id="CP149822">
    <property type="protein sequence ID" value="WZN43802.1"/>
    <property type="molecule type" value="Genomic_DNA"/>
</dbReference>
<dbReference type="Proteomes" id="UP001485459">
    <property type="component" value="Chromosome"/>
</dbReference>
<sequence length="200" mass="24299">METNQSTRKRFNKPWHFFSQAGKRPFRGLREVFQNYHLDDLKQEIQRWQQLALCNDQSAYDEGCIREDLMDFIQELQRLMEAFHMLNERKNRHRERKQLKGLSKQSRQMLAQMNIPVLLTDEEMKSPENVINQFCITFRRSYAQMELLDLLGAVITYEGHKKVYKGQLVLFYEHLYFLVRLAYVMRQREASTHKKRKEEF</sequence>
<evidence type="ECO:0000313" key="2">
    <source>
        <dbReference type="Proteomes" id="UP001485459"/>
    </source>
</evidence>
<accession>A0ABZ2YVY8</accession>